<keyword evidence="1" id="KW-0175">Coiled coil</keyword>
<dbReference type="EMBL" id="JAKKZF010000001">
    <property type="protein sequence ID" value="MCG0061743.1"/>
    <property type="molecule type" value="Genomic_DNA"/>
</dbReference>
<dbReference type="RefSeq" id="WP_086698257.1">
    <property type="nucleotide sequence ID" value="NZ_JAKKZF010000001.1"/>
</dbReference>
<sequence>MAGQRMTFTLDGRDDLSRVLNSAGDSAARMQQRLDDAASRSSTSLRNLARDADGRLRFASGAIVRAAGDAGDALTTLGDDAERASRRIVDGADDADDSLRQVADSADDAGDTVRRSLRDRIGDAADRARGKLESLSRGASRFAAIASGGLGVPAAVAGVGVLAASLVSAGAATAAFKLAVVPQMEAVTKVTDAYTAAQEAQAEGGEAAAKAQKEYKRQLDSLPPASRAVAKSLIGLKNDHQKWSDSLSKDTMPVFVKGIELARKVLPHLTPLVKTASAAFGGFLDDLSRKAEGGGLDRFIGRVDRAAKETLPDLLRSGRNVFIGLGGIIDAFLPSEGKLSDGIEDATKKFAEWGQGLKDSEGFEKFMDLADRSGDALGKMATAGANLLIALGPAAGITAGFVGVIADLINKAPPEVLQGIATGMLAIKLATLGINGAMALMNANPVVLAAAAVVGLGVVLALAWKRSERFRDIATRSFTVVGQVMLGQIRVMLLGMKSFSDASLGMIVSIAEAAEGTLGKIPGIGDKVKGLAETARGFRDDTSAYFTDALGKVDAYSEGLNRLPKDIKFKGEISDLDAKIRTAQQKVDSLKQKRKTAVGADKAELDTKVAQAQAKLDSLKQKRAAKIAASDEASGKISWVQRMLNNVNGRVATVTVQAKTAGLMAARAAIAALGGMPFATGGLVRRFADGGPTGLVRGPGTATSDSIPALLSNGEYVIKAASVRKYGTGLLDAINSGRYQAAAGGAGAAVAAGLAQGMTGSTSAVTLAARSMAAAVVLGIKTELQIASPSKKTRALALDVGKGFIAGLTGSRDKIKAVAKDLATDIKAAFSGRKESRLLAMVARETKKLDEYASKRDKIAAKIKEAKAYASDLTKNARGQAGLSALGMSPEEVTAGGIQGGLQSKLAQIKRFSSYISTLAKRGLSKSLIRQILDMGPIDGYAYASALAGADKATFNAVNAAQKSIDSESTKLGRKGADILYDSGKNAGKGFLAGLAAQQKDIERLMVKIAKGMEKAIKKALGIRSPSTVMARLGAFSTQGLARGLVDGLPHVDRALDTVVGRVASTRPVVGRPAAAASGGQGTTINVTINGAIDPYSTAREVDKVMAKYKRGRGGASFSFAT</sequence>
<evidence type="ECO:0000256" key="1">
    <source>
        <dbReference type="SAM" id="Coils"/>
    </source>
</evidence>
<evidence type="ECO:0000313" key="4">
    <source>
        <dbReference type="Proteomes" id="UP001299012"/>
    </source>
</evidence>
<feature type="transmembrane region" description="Helical" evidence="2">
    <location>
        <begin position="416"/>
        <end position="440"/>
    </location>
</feature>
<reference evidence="3 4" key="1">
    <citation type="submission" date="2022-01" db="EMBL/GenBank/DDBJ databases">
        <title>Draft Genome Sequences of Seven Type Strains of the Genus Streptomyces.</title>
        <authorList>
            <person name="Aziz S."/>
            <person name="Coretto E."/>
            <person name="Chronakova A."/>
            <person name="Sproer C."/>
            <person name="Huber K."/>
            <person name="Nouioui I."/>
            <person name="Gross H."/>
        </authorList>
    </citation>
    <scope>NUCLEOTIDE SEQUENCE [LARGE SCALE GENOMIC DNA]</scope>
    <source>
        <strain evidence="3 4">DSM 41685</strain>
    </source>
</reference>
<evidence type="ECO:0000313" key="3">
    <source>
        <dbReference type="EMBL" id="MCG0061743.1"/>
    </source>
</evidence>
<protein>
    <submittedName>
        <fullName evidence="3">Uncharacterized protein</fullName>
    </submittedName>
</protein>
<dbReference type="Proteomes" id="UP001299012">
    <property type="component" value="Unassembled WGS sequence"/>
</dbReference>
<gene>
    <name evidence="3" type="ORF">L0F81_00315</name>
</gene>
<keyword evidence="2" id="KW-0812">Transmembrane</keyword>
<feature type="coiled-coil region" evidence="1">
    <location>
        <begin position="573"/>
        <end position="629"/>
    </location>
</feature>
<comment type="caution">
    <text evidence="3">The sequence shown here is derived from an EMBL/GenBank/DDBJ whole genome shotgun (WGS) entry which is preliminary data.</text>
</comment>
<organism evidence="3 4">
    <name type="scientific">Streptomyces tricolor</name>
    <dbReference type="NCBI Taxonomy" id="68277"/>
    <lineage>
        <taxon>Bacteria</taxon>
        <taxon>Bacillati</taxon>
        <taxon>Actinomycetota</taxon>
        <taxon>Actinomycetes</taxon>
        <taxon>Kitasatosporales</taxon>
        <taxon>Streptomycetaceae</taxon>
        <taxon>Streptomyces</taxon>
        <taxon>Streptomyces violaceoruber group</taxon>
    </lineage>
</organism>
<accession>A0ABS9J855</accession>
<feature type="transmembrane region" description="Helical" evidence="2">
    <location>
        <begin position="446"/>
        <end position="464"/>
    </location>
</feature>
<keyword evidence="4" id="KW-1185">Reference proteome</keyword>
<feature type="transmembrane region" description="Helical" evidence="2">
    <location>
        <begin position="387"/>
        <end position="409"/>
    </location>
</feature>
<keyword evidence="2" id="KW-1133">Transmembrane helix</keyword>
<dbReference type="Gene3D" id="1.20.5.340">
    <property type="match status" value="1"/>
</dbReference>
<evidence type="ECO:0000256" key="2">
    <source>
        <dbReference type="SAM" id="Phobius"/>
    </source>
</evidence>
<keyword evidence="2" id="KW-0472">Membrane</keyword>
<proteinExistence type="predicted"/>
<name>A0ABS9J855_9ACTN</name>